<name>A0AA39KAD0_ARMTA</name>
<dbReference type="GO" id="GO:0016787">
    <property type="term" value="F:hydrolase activity"/>
    <property type="evidence" value="ECO:0007669"/>
    <property type="project" value="UniProtKB-KW"/>
</dbReference>
<comment type="caution">
    <text evidence="4">The sequence shown here is derived from an EMBL/GenBank/DDBJ whole genome shotgun (WGS) entry which is preliminary data.</text>
</comment>
<dbReference type="Gene3D" id="3.40.50.1820">
    <property type="entry name" value="alpha/beta hydrolase"/>
    <property type="match status" value="1"/>
</dbReference>
<reference evidence="4" key="1">
    <citation type="submission" date="2023-06" db="EMBL/GenBank/DDBJ databases">
        <authorList>
            <consortium name="Lawrence Berkeley National Laboratory"/>
            <person name="Ahrendt S."/>
            <person name="Sahu N."/>
            <person name="Indic B."/>
            <person name="Wong-Bajracharya J."/>
            <person name="Merenyi Z."/>
            <person name="Ke H.-M."/>
            <person name="Monk M."/>
            <person name="Kocsube S."/>
            <person name="Drula E."/>
            <person name="Lipzen A."/>
            <person name="Balint B."/>
            <person name="Henrissat B."/>
            <person name="Andreopoulos B."/>
            <person name="Martin F.M."/>
            <person name="Harder C.B."/>
            <person name="Rigling D."/>
            <person name="Ford K.L."/>
            <person name="Foster G.D."/>
            <person name="Pangilinan J."/>
            <person name="Papanicolaou A."/>
            <person name="Barry K."/>
            <person name="LaButti K."/>
            <person name="Viragh M."/>
            <person name="Koriabine M."/>
            <person name="Yan M."/>
            <person name="Riley R."/>
            <person name="Champramary S."/>
            <person name="Plett K.L."/>
            <person name="Tsai I.J."/>
            <person name="Slot J."/>
            <person name="Sipos G."/>
            <person name="Plett J."/>
            <person name="Nagy L.G."/>
            <person name="Grigoriev I.V."/>
        </authorList>
    </citation>
    <scope>NUCLEOTIDE SEQUENCE</scope>
    <source>
        <strain evidence="4">CCBAS 213</strain>
    </source>
</reference>
<protein>
    <submittedName>
        <fullName evidence="4">TAP-like protein-domain-containing protein</fullName>
    </submittedName>
</protein>
<dbReference type="GeneID" id="85362863"/>
<proteinExistence type="inferred from homology"/>
<dbReference type="RefSeq" id="XP_060329826.1">
    <property type="nucleotide sequence ID" value="XM_060479315.1"/>
</dbReference>
<evidence type="ECO:0000256" key="1">
    <source>
        <dbReference type="ARBA" id="ARBA00010088"/>
    </source>
</evidence>
<dbReference type="Pfam" id="PF08386">
    <property type="entry name" value="Abhydrolase_4"/>
    <property type="match status" value="1"/>
</dbReference>
<feature type="domain" description="Peptidase S33 tripeptidyl aminopeptidase-like C-terminal" evidence="3">
    <location>
        <begin position="414"/>
        <end position="485"/>
    </location>
</feature>
<evidence type="ECO:0000313" key="5">
    <source>
        <dbReference type="Proteomes" id="UP001175211"/>
    </source>
</evidence>
<accession>A0AA39KAD0</accession>
<dbReference type="Proteomes" id="UP001175211">
    <property type="component" value="Unassembled WGS sequence"/>
</dbReference>
<dbReference type="InterPro" id="IPR051601">
    <property type="entry name" value="Serine_prot/Carboxylest_S33"/>
</dbReference>
<dbReference type="InterPro" id="IPR029058">
    <property type="entry name" value="AB_hydrolase_fold"/>
</dbReference>
<evidence type="ECO:0000313" key="4">
    <source>
        <dbReference type="EMBL" id="KAK0457514.1"/>
    </source>
</evidence>
<dbReference type="EMBL" id="JAUEPS010000021">
    <property type="protein sequence ID" value="KAK0457514.1"/>
    <property type="molecule type" value="Genomic_DNA"/>
</dbReference>
<keyword evidence="5" id="KW-1185">Reference proteome</keyword>
<dbReference type="PANTHER" id="PTHR43248:SF25">
    <property type="entry name" value="AB HYDROLASE-1 DOMAIN-CONTAINING PROTEIN-RELATED"/>
    <property type="match status" value="1"/>
</dbReference>
<sequence length="502" mass="54848">MIREATHINAHRLIFSLQCHLSQRLLSSLPSPFSLVPPSSCFLQYWLKSLSIGGLLNRQAIYHGSTATLATNAPCFQVPIDYLNEDGNKASLAVIKFSAHSKTESKGSVLMNPGGPGGSGVAALALMGPLLASVIGNQYDFISFDPRGVGNSTPRAEFFLSKEEHSQWLANPNPELAKDRDNGILNHMTTDNSARDMLWISEAKGQEKLQYLGLSYGIVLGTTFATMFPDKVQRMAWQIWTAYYRNDLRNQIADTDKVMQSFFDACVAAGPDACAFHAPTSDAISKQFDSLYESLLIQPIPVSELPLSQPYRYFSVLAQGLADIAAARDGSIIYGMQAMADASNNTDSAADLLAYWDSIKDLSTLSDYTFYPKNQLRVMDGNSIVRADLRVRFFPQTSLGIIVEYLLIGPVTGNTSYPILFIRNTADPLTPLSMARKTSSAFPGSVVLAQNSSGHTSLFSLSTCTHAYIQAYFQNGTLPADGTVCEIESEMFPTSSITLGRQ</sequence>
<dbReference type="AlphaFoldDB" id="A0AA39KAD0"/>
<dbReference type="PANTHER" id="PTHR43248">
    <property type="entry name" value="2-SUCCINYL-6-HYDROXY-2,4-CYCLOHEXADIENE-1-CARBOXYLATE SYNTHASE"/>
    <property type="match status" value="1"/>
</dbReference>
<organism evidence="4 5">
    <name type="scientific">Armillaria tabescens</name>
    <name type="common">Ringless honey mushroom</name>
    <name type="synonym">Agaricus tabescens</name>
    <dbReference type="NCBI Taxonomy" id="1929756"/>
    <lineage>
        <taxon>Eukaryota</taxon>
        <taxon>Fungi</taxon>
        <taxon>Dikarya</taxon>
        <taxon>Basidiomycota</taxon>
        <taxon>Agaricomycotina</taxon>
        <taxon>Agaricomycetes</taxon>
        <taxon>Agaricomycetidae</taxon>
        <taxon>Agaricales</taxon>
        <taxon>Marasmiineae</taxon>
        <taxon>Physalacriaceae</taxon>
        <taxon>Desarmillaria</taxon>
    </lineage>
</organism>
<gene>
    <name evidence="4" type="ORF">EV420DRAFT_1688872</name>
</gene>
<dbReference type="InterPro" id="IPR013595">
    <property type="entry name" value="Pept_S33_TAP-like_C"/>
</dbReference>
<evidence type="ECO:0000259" key="3">
    <source>
        <dbReference type="Pfam" id="PF08386"/>
    </source>
</evidence>
<dbReference type="SUPFAM" id="SSF53474">
    <property type="entry name" value="alpha/beta-Hydrolases"/>
    <property type="match status" value="1"/>
</dbReference>
<comment type="similarity">
    <text evidence="1">Belongs to the peptidase S33 family.</text>
</comment>
<keyword evidence="2" id="KW-0378">Hydrolase</keyword>
<evidence type="ECO:0000256" key="2">
    <source>
        <dbReference type="ARBA" id="ARBA00022801"/>
    </source>
</evidence>